<evidence type="ECO:0000313" key="2">
    <source>
        <dbReference type="EMBL" id="PPQ82625.1"/>
    </source>
</evidence>
<organism evidence="2 3">
    <name type="scientific">Panaeolus cyanescens</name>
    <dbReference type="NCBI Taxonomy" id="181874"/>
    <lineage>
        <taxon>Eukaryota</taxon>
        <taxon>Fungi</taxon>
        <taxon>Dikarya</taxon>
        <taxon>Basidiomycota</taxon>
        <taxon>Agaricomycotina</taxon>
        <taxon>Agaricomycetes</taxon>
        <taxon>Agaricomycetidae</taxon>
        <taxon>Agaricales</taxon>
        <taxon>Agaricineae</taxon>
        <taxon>Galeropsidaceae</taxon>
        <taxon>Panaeolus</taxon>
    </lineage>
</organism>
<sequence length="897" mass="100463">MGPGLKGKSTNRSWPQLPDEIVWTIASHYIMDRSTASYSSMAWSLDSSQGHAVWFSRMVYQVLRDAQDLERYFMPICPEWRKAIEKHPFWNEAVNVVDPNDFLKQHMIFYPKPHPSQTSLPPPVHLTAYRHLRNIISCSCYVCRVNNPRTNMGLTTAKHLIASMFHGNIPVCKEHYRRRDLICGVCLCDGLPLTQDLTAREYELAQNLAVVDNDDLMTFPNIAATCKTCRKQYLWNAVCSNARDIEAVGGRAFLPDDWEAAHHVSAFIDLGEGNLKELISLAREKLWLCRFTKYKSLAEHALAAQKTEEEDEGDEEEEADSDDEREVLLMRDSSQVREMALYDWARQRIMDGHWLSPADAWYRNTVHGAPTSVPAVHPCPWTRTALRSSTPGSSVDGAGDFNAEEEEVHPSPSIVNAAIPPTYDLCEIAYGIHTRQLREILTPPMKNVVRKLVMECSMESSKGYEDPATKASRMSLEEVIKILREDELVWYDGVDWVERKRNEEASRHHGHTEDKPSPISKDRTEDDSLSTTSSGSSVKSSSHTSSNTTSPVLSTSTLQTTPSPPPSTDESVTKKDDETPRRASTLPTRPRLIPVDPVKPSPQLLSSIPYIPVTIAHLPMYTIEGIKTAWRDACAPLYHCRCSICERAKMADAAARAAYANVGVVQSEPTNRQYHGDIHSGEIQLKEVQGTEIDGDGEEEVDYEASDAEYDGDGLEYTDSVRDDDDDDVYSYAASPEPEPLVERRHSLKRSSDDILETVDDAGSDHSSHESRYFRHREDCGTPPKRQRTSGSPTYDAIAFNPVHSPTRLRKRSSEELEDDEGRFLNLSKRAKVDMPLSLVESPRSLVSDLGGEVVLLAPPLGGEGKVARHTDHGPISDDSAPVHRTDQPISITESCE</sequence>
<feature type="region of interest" description="Disordered" evidence="1">
    <location>
        <begin position="384"/>
        <end position="409"/>
    </location>
</feature>
<feature type="compositionally biased region" description="Basic and acidic residues" evidence="1">
    <location>
        <begin position="866"/>
        <end position="887"/>
    </location>
</feature>
<evidence type="ECO:0000256" key="1">
    <source>
        <dbReference type="SAM" id="MobiDB-lite"/>
    </source>
</evidence>
<proteinExistence type="predicted"/>
<accession>A0A409WVS6</accession>
<feature type="compositionally biased region" description="Acidic residues" evidence="1">
    <location>
        <begin position="693"/>
        <end position="729"/>
    </location>
</feature>
<feature type="compositionally biased region" description="Polar residues" evidence="1">
    <location>
        <begin position="888"/>
        <end position="897"/>
    </location>
</feature>
<dbReference type="OrthoDB" id="3158970at2759"/>
<feature type="compositionally biased region" description="Basic and acidic residues" evidence="1">
    <location>
        <begin position="763"/>
        <end position="780"/>
    </location>
</feature>
<dbReference type="Proteomes" id="UP000284842">
    <property type="component" value="Unassembled WGS sequence"/>
</dbReference>
<dbReference type="InParanoid" id="A0A409WVS6"/>
<protein>
    <submittedName>
        <fullName evidence="2">Uncharacterized protein</fullName>
    </submittedName>
</protein>
<dbReference type="EMBL" id="NHTK01005136">
    <property type="protein sequence ID" value="PPQ82625.1"/>
    <property type="molecule type" value="Genomic_DNA"/>
</dbReference>
<evidence type="ECO:0000313" key="3">
    <source>
        <dbReference type="Proteomes" id="UP000284842"/>
    </source>
</evidence>
<feature type="compositionally biased region" description="Basic and acidic residues" evidence="1">
    <location>
        <begin position="741"/>
        <end position="753"/>
    </location>
</feature>
<feature type="compositionally biased region" description="Acidic residues" evidence="1">
    <location>
        <begin position="308"/>
        <end position="325"/>
    </location>
</feature>
<dbReference type="AlphaFoldDB" id="A0A409WVS6"/>
<feature type="region of interest" description="Disordered" evidence="1">
    <location>
        <begin position="502"/>
        <end position="598"/>
    </location>
</feature>
<comment type="caution">
    <text evidence="2">The sequence shown here is derived from an EMBL/GenBank/DDBJ whole genome shotgun (WGS) entry which is preliminary data.</text>
</comment>
<name>A0A409WVS6_9AGAR</name>
<keyword evidence="3" id="KW-1185">Reference proteome</keyword>
<gene>
    <name evidence="2" type="ORF">CVT24_005499</name>
</gene>
<feature type="compositionally biased region" description="Basic and acidic residues" evidence="1">
    <location>
        <begin position="571"/>
        <end position="581"/>
    </location>
</feature>
<feature type="region of interest" description="Disordered" evidence="1">
    <location>
        <begin position="862"/>
        <end position="897"/>
    </location>
</feature>
<feature type="compositionally biased region" description="Low complexity" evidence="1">
    <location>
        <begin position="529"/>
        <end position="561"/>
    </location>
</feature>
<feature type="region of interest" description="Disordered" evidence="1">
    <location>
        <begin position="304"/>
        <end position="327"/>
    </location>
</feature>
<feature type="region of interest" description="Disordered" evidence="1">
    <location>
        <begin position="687"/>
        <end position="798"/>
    </location>
</feature>
<reference evidence="2 3" key="1">
    <citation type="journal article" date="2018" name="Evol. Lett.">
        <title>Horizontal gene cluster transfer increased hallucinogenic mushroom diversity.</title>
        <authorList>
            <person name="Reynolds H.T."/>
            <person name="Vijayakumar V."/>
            <person name="Gluck-Thaler E."/>
            <person name="Korotkin H.B."/>
            <person name="Matheny P.B."/>
            <person name="Slot J.C."/>
        </authorList>
    </citation>
    <scope>NUCLEOTIDE SEQUENCE [LARGE SCALE GENOMIC DNA]</scope>
    <source>
        <strain evidence="2 3">2629</strain>
    </source>
</reference>
<feature type="compositionally biased region" description="Basic and acidic residues" evidence="1">
    <location>
        <begin position="502"/>
        <end position="526"/>
    </location>
</feature>
<dbReference type="STRING" id="181874.A0A409WVS6"/>